<organism evidence="1 2">
    <name type="scientific">Limosilactobacillus reuteri</name>
    <name type="common">Lactobacillus reuteri</name>
    <dbReference type="NCBI Taxonomy" id="1598"/>
    <lineage>
        <taxon>Bacteria</taxon>
        <taxon>Bacillati</taxon>
        <taxon>Bacillota</taxon>
        <taxon>Bacilli</taxon>
        <taxon>Lactobacillales</taxon>
        <taxon>Lactobacillaceae</taxon>
        <taxon>Limosilactobacillus</taxon>
    </lineage>
</organism>
<name>A0AAW4X8F7_LIMRT</name>
<dbReference type="Proteomes" id="UP001198026">
    <property type="component" value="Unassembled WGS sequence"/>
</dbReference>
<dbReference type="RefSeq" id="WP_228340638.1">
    <property type="nucleotide sequence ID" value="NZ_JAJGWA010000160.1"/>
</dbReference>
<dbReference type="AlphaFoldDB" id="A0AAW4X8F7"/>
<proteinExistence type="predicted"/>
<accession>A0AAW4X8F7</accession>
<reference evidence="1" key="1">
    <citation type="submission" date="2021-10" db="EMBL/GenBank/DDBJ databases">
        <title>Evolutionary history and lifestyle of the vertebrate symbiont Limosilactobacillus reuteri.</title>
        <authorList>
            <person name="Zheng J."/>
            <person name="Li F."/>
            <person name="Gaenzle M."/>
            <person name="Walter J."/>
        </authorList>
    </citation>
    <scope>NUCLEOTIDE SEQUENCE</scope>
    <source>
        <strain evidence="1">GQ_1_3_1</strain>
    </source>
</reference>
<evidence type="ECO:0000313" key="2">
    <source>
        <dbReference type="Proteomes" id="UP001198026"/>
    </source>
</evidence>
<evidence type="ECO:0000313" key="1">
    <source>
        <dbReference type="EMBL" id="MCC4478463.1"/>
    </source>
</evidence>
<sequence length="146" mass="16868">MKYIPLSKYKYFIEDKTNDPAAIESEYQSRLNGYTSQKTTLFPLLNYRDGAQTSKYPIFYLPLPEIQNLADQLRRNSNMIKDISVTLPQVAINQFLNSLLLSEIFYTNDIEGVKTSRVEISTVIQENNHPINGVMIIYQRKGLVQL</sequence>
<comment type="caution">
    <text evidence="1">The sequence shown here is derived from an EMBL/GenBank/DDBJ whole genome shotgun (WGS) entry which is preliminary data.</text>
</comment>
<gene>
    <name evidence="1" type="ORF">LMB76_09610</name>
</gene>
<dbReference type="EMBL" id="JAJGWB010000150">
    <property type="protein sequence ID" value="MCC4478463.1"/>
    <property type="molecule type" value="Genomic_DNA"/>
</dbReference>
<protein>
    <submittedName>
        <fullName evidence="1">Uncharacterized protein</fullName>
    </submittedName>
</protein>